<reference evidence="2" key="1">
    <citation type="submission" date="2016-12" db="EMBL/GenBank/DDBJ databases">
        <authorList>
            <person name="Brunel B."/>
        </authorList>
    </citation>
    <scope>NUCLEOTIDE SEQUENCE [LARGE SCALE GENOMIC DNA]</scope>
</reference>
<gene>
    <name evidence="1" type="ORF">BQ8482_220033</name>
</gene>
<keyword evidence="2" id="KW-1185">Reference proteome</keyword>
<dbReference type="Proteomes" id="UP000245698">
    <property type="component" value="Unassembled WGS sequence"/>
</dbReference>
<name>A0A2P9AL84_9HYPH</name>
<protein>
    <submittedName>
        <fullName evidence="1">Uncharacterized protein</fullName>
    </submittedName>
</protein>
<evidence type="ECO:0000313" key="1">
    <source>
        <dbReference type="EMBL" id="SJM31862.1"/>
    </source>
</evidence>
<dbReference type="PROSITE" id="PS51257">
    <property type="entry name" value="PROKAR_LIPOPROTEIN"/>
    <property type="match status" value="1"/>
</dbReference>
<organism evidence="1 2">
    <name type="scientific">Mesorhizobium delmotii</name>
    <dbReference type="NCBI Taxonomy" id="1631247"/>
    <lineage>
        <taxon>Bacteria</taxon>
        <taxon>Pseudomonadati</taxon>
        <taxon>Pseudomonadota</taxon>
        <taxon>Alphaproteobacteria</taxon>
        <taxon>Hyphomicrobiales</taxon>
        <taxon>Phyllobacteriaceae</taxon>
        <taxon>Mesorhizobium</taxon>
    </lineage>
</organism>
<accession>A0A2P9AL84</accession>
<evidence type="ECO:0000313" key="2">
    <source>
        <dbReference type="Proteomes" id="UP000245698"/>
    </source>
</evidence>
<sequence length="149" mass="16011">MGRRSADLRVVQALQAILACTVPLIAFLKSADRASKLRSNGHIGVVARPTSAAGEPSFNMQADEGQETGKLRLGVLSARQPMIDDVSQTRRIGIPATRAVQRQVCLGNRLQRGKPNPAALHLETAGKESPALAPPKEAIAPRRFVFAFH</sequence>
<dbReference type="EMBL" id="FUIG01000029">
    <property type="protein sequence ID" value="SJM31862.1"/>
    <property type="molecule type" value="Genomic_DNA"/>
</dbReference>
<dbReference type="AlphaFoldDB" id="A0A2P9AL84"/>
<proteinExistence type="predicted"/>